<accession>A0A3P7ZCB3</accession>
<evidence type="ECO:0000313" key="2">
    <source>
        <dbReference type="Proteomes" id="UP000050761"/>
    </source>
</evidence>
<proteinExistence type="predicted"/>
<organism evidence="2 3">
    <name type="scientific">Heligmosomoides polygyrus</name>
    <name type="common">Parasitic roundworm</name>
    <dbReference type="NCBI Taxonomy" id="6339"/>
    <lineage>
        <taxon>Eukaryota</taxon>
        <taxon>Metazoa</taxon>
        <taxon>Ecdysozoa</taxon>
        <taxon>Nematoda</taxon>
        <taxon>Chromadorea</taxon>
        <taxon>Rhabditida</taxon>
        <taxon>Rhabditina</taxon>
        <taxon>Rhabditomorpha</taxon>
        <taxon>Strongyloidea</taxon>
        <taxon>Heligmosomidae</taxon>
        <taxon>Heligmosomoides</taxon>
    </lineage>
</organism>
<dbReference type="WBParaSite" id="HPBE_0000967801-mRNA-1">
    <property type="protein sequence ID" value="HPBE_0000967801-mRNA-1"/>
    <property type="gene ID" value="HPBE_0000967801"/>
</dbReference>
<gene>
    <name evidence="1" type="ORF">HPBE_LOCUS9679</name>
</gene>
<evidence type="ECO:0000313" key="3">
    <source>
        <dbReference type="WBParaSite" id="HPBE_0000967801-mRNA-1"/>
    </source>
</evidence>
<reference evidence="3" key="2">
    <citation type="submission" date="2019-09" db="UniProtKB">
        <authorList>
            <consortium name="WormBaseParasite"/>
        </authorList>
    </citation>
    <scope>IDENTIFICATION</scope>
</reference>
<protein>
    <submittedName>
        <fullName evidence="1 3">Uncharacterized protein</fullName>
    </submittedName>
</protein>
<reference evidence="1 2" key="1">
    <citation type="submission" date="2018-11" db="EMBL/GenBank/DDBJ databases">
        <authorList>
            <consortium name="Pathogen Informatics"/>
        </authorList>
    </citation>
    <scope>NUCLEOTIDE SEQUENCE [LARGE SCALE GENOMIC DNA]</scope>
</reference>
<evidence type="ECO:0000313" key="1">
    <source>
        <dbReference type="EMBL" id="VDO81774.1"/>
    </source>
</evidence>
<dbReference type="AlphaFoldDB" id="A0A183FPU6"/>
<name>A0A183FPU6_HELPZ</name>
<dbReference type="EMBL" id="UZAH01026511">
    <property type="protein sequence ID" value="VDO81774.1"/>
    <property type="molecule type" value="Genomic_DNA"/>
</dbReference>
<accession>A0A183FPU6</accession>
<keyword evidence="2" id="KW-1185">Reference proteome</keyword>
<dbReference type="Proteomes" id="UP000050761">
    <property type="component" value="Unassembled WGS sequence"/>
</dbReference>
<sequence length="116" mass="12855">MELFRCNPTFFSRAMEPEEQPSEDIEGGGAVSDDMPLAEVAVEGTGSARATTVRSPQVKRSCRGNHIVRAIMEHKPKDDLNERAPASIPDRLRLEGDQRSTVCEELVHLYSCLLSN</sequence>